<dbReference type="EC" id="3.1.4.52" evidence="2"/>
<dbReference type="InterPro" id="IPR013655">
    <property type="entry name" value="PAS_fold_3"/>
</dbReference>
<dbReference type="Pfam" id="PF00563">
    <property type="entry name" value="EAL"/>
    <property type="match status" value="1"/>
</dbReference>
<dbReference type="InterPro" id="IPR035965">
    <property type="entry name" value="PAS-like_dom_sf"/>
</dbReference>
<evidence type="ECO:0000256" key="2">
    <source>
        <dbReference type="ARBA" id="ARBA00012282"/>
    </source>
</evidence>
<dbReference type="RefSeq" id="WP_181739070.1">
    <property type="nucleotide sequence ID" value="NZ_JACEMT010000046.1"/>
</dbReference>
<dbReference type="FunFam" id="3.20.20.450:FF:000001">
    <property type="entry name" value="Cyclic di-GMP phosphodiesterase yahA"/>
    <property type="match status" value="1"/>
</dbReference>
<protein>
    <recommendedName>
        <fullName evidence="2">cyclic-guanylate-specific phosphodiesterase</fullName>
        <ecNumber evidence="2">3.1.4.52</ecNumber>
    </recommendedName>
</protein>
<name>A0A7W1WY44_9GAMM</name>
<dbReference type="InterPro" id="IPR001633">
    <property type="entry name" value="EAL_dom"/>
</dbReference>
<dbReference type="Gene3D" id="3.30.450.20">
    <property type="entry name" value="PAS domain"/>
    <property type="match status" value="2"/>
</dbReference>
<dbReference type="InterPro" id="IPR052155">
    <property type="entry name" value="Biofilm_reg_signaling"/>
</dbReference>
<dbReference type="CDD" id="cd01948">
    <property type="entry name" value="EAL"/>
    <property type="match status" value="1"/>
</dbReference>
<dbReference type="InterPro" id="IPR043128">
    <property type="entry name" value="Rev_trsase/Diguanyl_cyclase"/>
</dbReference>
<dbReference type="PROSITE" id="PS50113">
    <property type="entry name" value="PAC"/>
    <property type="match status" value="1"/>
</dbReference>
<evidence type="ECO:0000256" key="3">
    <source>
        <dbReference type="ARBA" id="ARBA00022636"/>
    </source>
</evidence>
<proteinExistence type="predicted"/>
<dbReference type="InterPro" id="IPR001610">
    <property type="entry name" value="PAC"/>
</dbReference>
<dbReference type="InterPro" id="IPR000700">
    <property type="entry name" value="PAS-assoc_C"/>
</dbReference>
<accession>A0A7W1WY44</accession>
<dbReference type="Proteomes" id="UP000538931">
    <property type="component" value="Unassembled WGS sequence"/>
</dbReference>
<comment type="cofactor">
    <cofactor evidence="1">
        <name>Mg(2+)</name>
        <dbReference type="ChEBI" id="CHEBI:18420"/>
    </cofactor>
</comment>
<keyword evidence="9" id="KW-1185">Reference proteome</keyword>
<dbReference type="CDD" id="cd01949">
    <property type="entry name" value="GGDEF"/>
    <property type="match status" value="1"/>
</dbReference>
<dbReference type="PANTHER" id="PTHR44757">
    <property type="entry name" value="DIGUANYLATE CYCLASE DGCP"/>
    <property type="match status" value="1"/>
</dbReference>
<reference evidence="8 9" key="1">
    <citation type="submission" date="2020-07" db="EMBL/GenBank/DDBJ databases">
        <title>Bacterium isolated from marien macroalgae.</title>
        <authorList>
            <person name="Zhu K."/>
            <person name="Lu D."/>
            <person name="Du Z."/>
        </authorList>
    </citation>
    <scope>NUCLEOTIDE SEQUENCE [LARGE SCALE GENOMIC DNA]</scope>
    <source>
        <strain evidence="8 9">3-1745</strain>
    </source>
</reference>
<dbReference type="NCBIfam" id="TIGR00254">
    <property type="entry name" value="GGDEF"/>
    <property type="match status" value="1"/>
</dbReference>
<dbReference type="Pfam" id="PF13426">
    <property type="entry name" value="PAS_9"/>
    <property type="match status" value="1"/>
</dbReference>
<dbReference type="InterPro" id="IPR000014">
    <property type="entry name" value="PAS"/>
</dbReference>
<dbReference type="SMART" id="SM00086">
    <property type="entry name" value="PAC"/>
    <property type="match status" value="2"/>
</dbReference>
<evidence type="ECO:0000256" key="4">
    <source>
        <dbReference type="ARBA" id="ARBA00051114"/>
    </source>
</evidence>
<evidence type="ECO:0000259" key="5">
    <source>
        <dbReference type="PROSITE" id="PS50113"/>
    </source>
</evidence>
<comment type="caution">
    <text evidence="8">The sequence shown here is derived from an EMBL/GenBank/DDBJ whole genome shotgun (WGS) entry which is preliminary data.</text>
</comment>
<dbReference type="Pfam" id="PF00990">
    <property type="entry name" value="GGDEF"/>
    <property type="match status" value="1"/>
</dbReference>
<dbReference type="Gene3D" id="3.20.20.450">
    <property type="entry name" value="EAL domain"/>
    <property type="match status" value="1"/>
</dbReference>
<dbReference type="Gene3D" id="3.30.70.270">
    <property type="match status" value="1"/>
</dbReference>
<dbReference type="FunFam" id="3.30.70.270:FF:000001">
    <property type="entry name" value="Diguanylate cyclase domain protein"/>
    <property type="match status" value="1"/>
</dbReference>
<dbReference type="SMART" id="SM00052">
    <property type="entry name" value="EAL"/>
    <property type="match status" value="1"/>
</dbReference>
<sequence length="740" mass="85312">MTNGLALHTPEEQQLFKEQQVILDNAGVGICFIRNRLIQRCNRQFAHIYGYTTPEDLIGTSSERLYPDSLSFRQLGVKAYPRMLRGERFTTELQMIRLPAEIFWCRVTGNLINVENPTLGSIWIIEDIDRQRRDREALDALHYQQQLILDHATVGIAFMHQRRFSRSNDRIAEMFGYTPEELSRLSTRVFYPDRTAWEAAGRKHHAVLSRGEVFCAEVELVCKDGSTLWCDLRSKAINPAAPGDGSIWIIMDISDRKRHEQALLRAQDVLEQRVTERTRELESVVANLHREIEERRHAEERIRHLAQHDSLTGLPNRRLFEQGFELQLAQAAETKRKLAILFIDLDRFKHINDSLGHHEGDQLLHNLADRLREACGHENTLARIGGDEFIILLNHVEPYERIEQLTHRLQNALQPSVYIGRHEFNISASIGVAIYPHDGTDIQTLIKHADTAMCRAKANGGNRCQFYNHHLDREAVERIELRNALYQALPNQEFELHYQPQVSVHDARITCVEALIRWHHPDKGTVAPDCFIPLAEESGLIKEIGSWVLDTACQQLKTWRQAGLDLRVAVNLSAAQLDDMAFYQQVKECLERYELQPRHLELELTESILMRHVDHSIRLLNKLDQLGVHLSIDDFGTGYSSLSYLKRLPLDTLKIDRSFVRDLCTDQDDAVICRTIISMANNLKLSVTAEGVERAEQLHKLAEFGCDLYQGYLFSRPLPASDITRLYREYTPPENEHYTI</sequence>
<gene>
    <name evidence="8" type="ORF">H1S06_08255</name>
</gene>
<dbReference type="GO" id="GO:0071732">
    <property type="term" value="P:cellular response to nitric oxide"/>
    <property type="evidence" value="ECO:0007669"/>
    <property type="project" value="UniProtKB-ARBA"/>
</dbReference>
<dbReference type="SMART" id="SM00091">
    <property type="entry name" value="PAS"/>
    <property type="match status" value="2"/>
</dbReference>
<organism evidence="8 9">
    <name type="scientific">Marinobacterium marinum</name>
    <dbReference type="NCBI Taxonomy" id="2756129"/>
    <lineage>
        <taxon>Bacteria</taxon>
        <taxon>Pseudomonadati</taxon>
        <taxon>Pseudomonadota</taxon>
        <taxon>Gammaproteobacteria</taxon>
        <taxon>Oceanospirillales</taxon>
        <taxon>Oceanospirillaceae</taxon>
        <taxon>Marinobacterium</taxon>
    </lineage>
</organism>
<dbReference type="PANTHER" id="PTHR44757:SF2">
    <property type="entry name" value="BIOFILM ARCHITECTURE MAINTENANCE PROTEIN MBAA"/>
    <property type="match status" value="1"/>
</dbReference>
<feature type="domain" description="GGDEF" evidence="7">
    <location>
        <begin position="336"/>
        <end position="469"/>
    </location>
</feature>
<dbReference type="SUPFAM" id="SSF55073">
    <property type="entry name" value="Nucleotide cyclase"/>
    <property type="match status" value="1"/>
</dbReference>
<dbReference type="SUPFAM" id="SSF141868">
    <property type="entry name" value="EAL domain-like"/>
    <property type="match status" value="1"/>
</dbReference>
<evidence type="ECO:0000259" key="7">
    <source>
        <dbReference type="PROSITE" id="PS50887"/>
    </source>
</evidence>
<dbReference type="AlphaFoldDB" id="A0A7W1WY44"/>
<evidence type="ECO:0000313" key="9">
    <source>
        <dbReference type="Proteomes" id="UP000538931"/>
    </source>
</evidence>
<keyword evidence="3" id="KW-0973">c-di-GMP</keyword>
<dbReference type="PROSITE" id="PS50883">
    <property type="entry name" value="EAL"/>
    <property type="match status" value="1"/>
</dbReference>
<dbReference type="SMART" id="SM00267">
    <property type="entry name" value="GGDEF"/>
    <property type="match status" value="1"/>
</dbReference>
<dbReference type="CDD" id="cd00130">
    <property type="entry name" value="PAS"/>
    <property type="match status" value="1"/>
</dbReference>
<dbReference type="InterPro" id="IPR029787">
    <property type="entry name" value="Nucleotide_cyclase"/>
</dbReference>
<dbReference type="Pfam" id="PF08447">
    <property type="entry name" value="PAS_3"/>
    <property type="match status" value="1"/>
</dbReference>
<evidence type="ECO:0000259" key="6">
    <source>
        <dbReference type="PROSITE" id="PS50883"/>
    </source>
</evidence>
<comment type="catalytic activity">
    <reaction evidence="4">
        <text>3',3'-c-di-GMP + H2O = 5'-phosphoguanylyl(3'-&gt;5')guanosine + H(+)</text>
        <dbReference type="Rhea" id="RHEA:24902"/>
        <dbReference type="ChEBI" id="CHEBI:15377"/>
        <dbReference type="ChEBI" id="CHEBI:15378"/>
        <dbReference type="ChEBI" id="CHEBI:58754"/>
        <dbReference type="ChEBI" id="CHEBI:58805"/>
        <dbReference type="EC" id="3.1.4.52"/>
    </reaction>
    <physiologicalReaction direction="left-to-right" evidence="4">
        <dbReference type="Rhea" id="RHEA:24903"/>
    </physiologicalReaction>
</comment>
<dbReference type="InterPro" id="IPR000160">
    <property type="entry name" value="GGDEF_dom"/>
</dbReference>
<dbReference type="InterPro" id="IPR035919">
    <property type="entry name" value="EAL_sf"/>
</dbReference>
<dbReference type="NCBIfam" id="TIGR00229">
    <property type="entry name" value="sensory_box"/>
    <property type="match status" value="1"/>
</dbReference>
<evidence type="ECO:0000313" key="8">
    <source>
        <dbReference type="EMBL" id="MBA4502351.1"/>
    </source>
</evidence>
<dbReference type="EMBL" id="JACEMT010000046">
    <property type="protein sequence ID" value="MBA4502351.1"/>
    <property type="molecule type" value="Genomic_DNA"/>
</dbReference>
<feature type="domain" description="EAL" evidence="6">
    <location>
        <begin position="478"/>
        <end position="731"/>
    </location>
</feature>
<evidence type="ECO:0000256" key="1">
    <source>
        <dbReference type="ARBA" id="ARBA00001946"/>
    </source>
</evidence>
<dbReference type="PROSITE" id="PS50887">
    <property type="entry name" value="GGDEF"/>
    <property type="match status" value="1"/>
</dbReference>
<dbReference type="GO" id="GO:0071111">
    <property type="term" value="F:cyclic-guanylate-specific phosphodiesterase activity"/>
    <property type="evidence" value="ECO:0007669"/>
    <property type="project" value="UniProtKB-EC"/>
</dbReference>
<feature type="domain" description="PAC" evidence="5">
    <location>
        <begin position="214"/>
        <end position="265"/>
    </location>
</feature>
<dbReference type="SUPFAM" id="SSF55785">
    <property type="entry name" value="PYP-like sensor domain (PAS domain)"/>
    <property type="match status" value="2"/>
</dbReference>